<protein>
    <submittedName>
        <fullName evidence="1">Uncharacterized protein</fullName>
    </submittedName>
</protein>
<proteinExistence type="predicted"/>
<dbReference type="Proteomes" id="UP001163687">
    <property type="component" value="Chromosome"/>
</dbReference>
<dbReference type="KEGG" id="cmic:caldi_14360"/>
<accession>A0AA35G5Y1</accession>
<evidence type="ECO:0000313" key="2">
    <source>
        <dbReference type="Proteomes" id="UP001163687"/>
    </source>
</evidence>
<keyword evidence="2" id="KW-1185">Reference proteome</keyword>
<reference evidence="1" key="1">
    <citation type="submission" date="2022-03" db="EMBL/GenBank/DDBJ databases">
        <title>Complete genome sequence of Caldinitratiruptor microaerophilus.</title>
        <authorList>
            <person name="Mukaiyama R."/>
            <person name="Nishiyama T."/>
            <person name="Ueda K."/>
        </authorList>
    </citation>
    <scope>NUCLEOTIDE SEQUENCE</scope>
    <source>
        <strain evidence="1">JCM 16183</strain>
    </source>
</reference>
<name>A0AA35G5Y1_9FIRM</name>
<gene>
    <name evidence="1" type="ORF">caldi_14360</name>
</gene>
<evidence type="ECO:0000313" key="1">
    <source>
        <dbReference type="EMBL" id="BDG60346.1"/>
    </source>
</evidence>
<dbReference type="AlphaFoldDB" id="A0AA35G5Y1"/>
<sequence length="53" mass="5965">MEFSGRRVTDNAQCFPANVVKGHLAAYPSEELAVRVEELHEGARCWRAIHRVG</sequence>
<dbReference type="EMBL" id="AP025628">
    <property type="protein sequence ID" value="BDG60346.1"/>
    <property type="molecule type" value="Genomic_DNA"/>
</dbReference>
<organism evidence="1 2">
    <name type="scientific">Caldinitratiruptor microaerophilus</name>
    <dbReference type="NCBI Taxonomy" id="671077"/>
    <lineage>
        <taxon>Bacteria</taxon>
        <taxon>Bacillati</taxon>
        <taxon>Bacillota</taxon>
        <taxon>Clostridia</taxon>
        <taxon>Eubacteriales</taxon>
        <taxon>Symbiobacteriaceae</taxon>
        <taxon>Caldinitratiruptor</taxon>
    </lineage>
</organism>